<accession>A0AAV5FZ75</accession>
<dbReference type="AlphaFoldDB" id="A0AAV5FZ75"/>
<dbReference type="Proteomes" id="UP001054889">
    <property type="component" value="Unassembled WGS sequence"/>
</dbReference>
<feature type="region of interest" description="Disordered" evidence="1">
    <location>
        <begin position="1"/>
        <end position="50"/>
    </location>
</feature>
<evidence type="ECO:0000313" key="3">
    <source>
        <dbReference type="Proteomes" id="UP001054889"/>
    </source>
</evidence>
<keyword evidence="3" id="KW-1185">Reference proteome</keyword>
<sequence>MVFAAADSSPTPARGAMAGQLRWHGGAPPRPPWLSWGSGSMAGAGPRVRSAPAPWLTRVSSASASRLARGSSASNPMSC</sequence>
<proteinExistence type="predicted"/>
<organism evidence="2 3">
    <name type="scientific">Eleusine coracana subsp. coracana</name>
    <dbReference type="NCBI Taxonomy" id="191504"/>
    <lineage>
        <taxon>Eukaryota</taxon>
        <taxon>Viridiplantae</taxon>
        <taxon>Streptophyta</taxon>
        <taxon>Embryophyta</taxon>
        <taxon>Tracheophyta</taxon>
        <taxon>Spermatophyta</taxon>
        <taxon>Magnoliopsida</taxon>
        <taxon>Liliopsida</taxon>
        <taxon>Poales</taxon>
        <taxon>Poaceae</taxon>
        <taxon>PACMAD clade</taxon>
        <taxon>Chloridoideae</taxon>
        <taxon>Cynodonteae</taxon>
        <taxon>Eleusininae</taxon>
        <taxon>Eleusine</taxon>
    </lineage>
</organism>
<comment type="caution">
    <text evidence="2">The sequence shown here is derived from an EMBL/GenBank/DDBJ whole genome shotgun (WGS) entry which is preliminary data.</text>
</comment>
<evidence type="ECO:0000313" key="2">
    <source>
        <dbReference type="EMBL" id="GJN40361.1"/>
    </source>
</evidence>
<evidence type="ECO:0000256" key="1">
    <source>
        <dbReference type="SAM" id="MobiDB-lite"/>
    </source>
</evidence>
<reference evidence="2" key="2">
    <citation type="submission" date="2021-12" db="EMBL/GenBank/DDBJ databases">
        <title>Resequencing data analysis of finger millet.</title>
        <authorList>
            <person name="Hatakeyama M."/>
            <person name="Aluri S."/>
            <person name="Balachadran M.T."/>
            <person name="Sivarajan S.R."/>
            <person name="Poveda L."/>
            <person name="Shimizu-Inatsugi R."/>
            <person name="Schlapbach R."/>
            <person name="Sreeman S.M."/>
            <person name="Shimizu K.K."/>
        </authorList>
    </citation>
    <scope>NUCLEOTIDE SEQUENCE</scope>
</reference>
<dbReference type="EMBL" id="BQKI01000116">
    <property type="protein sequence ID" value="GJN40361.1"/>
    <property type="molecule type" value="Genomic_DNA"/>
</dbReference>
<protein>
    <submittedName>
        <fullName evidence="2">Uncharacterized protein</fullName>
    </submittedName>
</protein>
<name>A0AAV5FZ75_ELECO</name>
<reference evidence="2" key="1">
    <citation type="journal article" date="2018" name="DNA Res.">
        <title>Multiple hybrid de novo genome assembly of finger millet, an orphan allotetraploid crop.</title>
        <authorList>
            <person name="Hatakeyama M."/>
            <person name="Aluri S."/>
            <person name="Balachadran M.T."/>
            <person name="Sivarajan S.R."/>
            <person name="Patrignani A."/>
            <person name="Gruter S."/>
            <person name="Poveda L."/>
            <person name="Shimizu-Inatsugi R."/>
            <person name="Baeten J."/>
            <person name="Francoijs K.J."/>
            <person name="Nataraja K.N."/>
            <person name="Reddy Y.A.N."/>
            <person name="Phadnis S."/>
            <person name="Ravikumar R.L."/>
            <person name="Schlapbach R."/>
            <person name="Sreeman S.M."/>
            <person name="Shimizu K.K."/>
        </authorList>
    </citation>
    <scope>NUCLEOTIDE SEQUENCE</scope>
</reference>
<gene>
    <name evidence="2" type="primary">gb29567</name>
    <name evidence="2" type="ORF">PR202_gb29567</name>
</gene>